<evidence type="ECO:0000256" key="1">
    <source>
        <dbReference type="ARBA" id="ARBA00004275"/>
    </source>
</evidence>
<keyword evidence="7" id="KW-1185">Reference proteome</keyword>
<accession>A0A8H6G6T2</accession>
<evidence type="ECO:0000256" key="5">
    <source>
        <dbReference type="ARBA" id="ARBA00023235"/>
    </source>
</evidence>
<dbReference type="InterPro" id="IPR051053">
    <property type="entry name" value="ECH/Chromodomain_protein"/>
</dbReference>
<dbReference type="InterPro" id="IPR029045">
    <property type="entry name" value="ClpP/crotonase-like_dom_sf"/>
</dbReference>
<comment type="subcellular location">
    <subcellularLocation>
        <location evidence="1">Peroxisome</location>
    </subcellularLocation>
</comment>
<dbReference type="InterPro" id="IPR001753">
    <property type="entry name" value="Enoyl-CoA_hydra/iso"/>
</dbReference>
<dbReference type="CDD" id="cd06558">
    <property type="entry name" value="crotonase-like"/>
    <property type="match status" value="1"/>
</dbReference>
<sequence length="380" mass="42100">MWVARVGGSLHFGELAACESRYMCLVTIVLDDQKASLKARLPRSQGWTSANSFSRFVNNDPLHTPRALLRNSTAVIAMSGNIHTLATPALQPLWTSRVQYPPFRITAMPLPSDPRVALHTEGKIAYIRINIPEKLGALTQDLCYRLACLMREVAKRDDIFITILTGTGRYFSAGADVSVGRSLSEHADVRRESLRSFVSNNLEVANAFYTHPKILVTALNGPVIGLSAALVAHSDFIYCTRSTFLLTPFTSLGLVAEGGASHAFVQRLGISKANEALIMSKRITAEELLHTGFVNKIFDTGKDDHEKFFAEVMKEVHDRLGSHLNSECLVKVKELIRRPERQTLDSQNVAEVFGGLERFAAGIPQEEFRKIASGEKRHKL</sequence>
<reference evidence="6 7" key="1">
    <citation type="journal article" date="2020" name="Genomics">
        <title>Complete, high-quality genomes from long-read metagenomic sequencing of two wolf lichen thalli reveals enigmatic genome architecture.</title>
        <authorList>
            <person name="McKenzie S.K."/>
            <person name="Walston R.F."/>
            <person name="Allen J.L."/>
        </authorList>
    </citation>
    <scope>NUCLEOTIDE SEQUENCE [LARGE SCALE GENOMIC DNA]</scope>
    <source>
        <strain evidence="6">WasteWater2</strain>
    </source>
</reference>
<dbReference type="EMBL" id="JACCJC010000001">
    <property type="protein sequence ID" value="KAF6241455.1"/>
    <property type="molecule type" value="Genomic_DNA"/>
</dbReference>
<dbReference type="RefSeq" id="XP_037170695.1">
    <property type="nucleotide sequence ID" value="XM_037302116.1"/>
</dbReference>
<dbReference type="GO" id="GO:0005782">
    <property type="term" value="C:peroxisomal matrix"/>
    <property type="evidence" value="ECO:0007669"/>
    <property type="project" value="TreeGrafter"/>
</dbReference>
<dbReference type="PANTHER" id="PTHR43684:SF1">
    <property type="entry name" value="ENOYL-COA DELTA ISOMERASE 2"/>
    <property type="match status" value="1"/>
</dbReference>
<dbReference type="GO" id="GO:0006635">
    <property type="term" value="P:fatty acid beta-oxidation"/>
    <property type="evidence" value="ECO:0007669"/>
    <property type="project" value="TreeGrafter"/>
</dbReference>
<organism evidence="6 7">
    <name type="scientific">Letharia columbiana</name>
    <dbReference type="NCBI Taxonomy" id="112416"/>
    <lineage>
        <taxon>Eukaryota</taxon>
        <taxon>Fungi</taxon>
        <taxon>Dikarya</taxon>
        <taxon>Ascomycota</taxon>
        <taxon>Pezizomycotina</taxon>
        <taxon>Lecanoromycetes</taxon>
        <taxon>OSLEUM clade</taxon>
        <taxon>Lecanoromycetidae</taxon>
        <taxon>Lecanorales</taxon>
        <taxon>Lecanorineae</taxon>
        <taxon>Parmeliaceae</taxon>
        <taxon>Letharia</taxon>
    </lineage>
</organism>
<dbReference type="AlphaFoldDB" id="A0A8H6G6T2"/>
<protein>
    <submittedName>
        <fullName evidence="6">Uncharacterized protein</fullName>
    </submittedName>
</protein>
<gene>
    <name evidence="6" type="ORF">HO173_000165</name>
</gene>
<evidence type="ECO:0000256" key="4">
    <source>
        <dbReference type="ARBA" id="ARBA00023140"/>
    </source>
</evidence>
<dbReference type="Proteomes" id="UP000578531">
    <property type="component" value="Unassembled WGS sequence"/>
</dbReference>
<dbReference type="FunFam" id="3.90.226.10:FF:000048">
    <property type="entry name" value="3,2-trans-enoyl-CoA isomerase"/>
    <property type="match status" value="1"/>
</dbReference>
<proteinExistence type="inferred from homology"/>
<evidence type="ECO:0000313" key="6">
    <source>
        <dbReference type="EMBL" id="KAF6241455.1"/>
    </source>
</evidence>
<comment type="caution">
    <text evidence="6">The sequence shown here is derived from an EMBL/GenBank/DDBJ whole genome shotgun (WGS) entry which is preliminary data.</text>
</comment>
<comment type="similarity">
    <text evidence="3">Belongs to the enoyl-CoA hydratase/isomerase family.</text>
</comment>
<dbReference type="GeneID" id="59281845"/>
<dbReference type="Pfam" id="PF00378">
    <property type="entry name" value="ECH_1"/>
    <property type="match status" value="1"/>
</dbReference>
<dbReference type="Gene3D" id="3.90.226.10">
    <property type="entry name" value="2-enoyl-CoA Hydratase, Chain A, domain 1"/>
    <property type="match status" value="1"/>
</dbReference>
<dbReference type="OrthoDB" id="448450at2759"/>
<dbReference type="PANTHER" id="PTHR43684">
    <property type="match status" value="1"/>
</dbReference>
<dbReference type="SUPFAM" id="SSF52096">
    <property type="entry name" value="ClpP/crotonase"/>
    <property type="match status" value="1"/>
</dbReference>
<evidence type="ECO:0000256" key="3">
    <source>
        <dbReference type="ARBA" id="ARBA00005254"/>
    </source>
</evidence>
<name>A0A8H6G6T2_9LECA</name>
<keyword evidence="5" id="KW-0413">Isomerase</keyword>
<dbReference type="GO" id="GO:0004165">
    <property type="term" value="F:delta(3)-delta(2)-enoyl-CoA isomerase activity"/>
    <property type="evidence" value="ECO:0007669"/>
    <property type="project" value="UniProtKB-ARBA"/>
</dbReference>
<comment type="pathway">
    <text evidence="2">Lipid metabolism; fatty acid beta-oxidation.</text>
</comment>
<evidence type="ECO:0000313" key="7">
    <source>
        <dbReference type="Proteomes" id="UP000578531"/>
    </source>
</evidence>
<evidence type="ECO:0000256" key="2">
    <source>
        <dbReference type="ARBA" id="ARBA00005005"/>
    </source>
</evidence>
<keyword evidence="4" id="KW-0576">Peroxisome</keyword>